<feature type="domain" description="BTB" evidence="1">
    <location>
        <begin position="6"/>
        <end position="64"/>
    </location>
</feature>
<evidence type="ECO:0000313" key="2">
    <source>
        <dbReference type="Proteomes" id="UP000887578"/>
    </source>
</evidence>
<dbReference type="Proteomes" id="UP000887578">
    <property type="component" value="Unplaced"/>
</dbReference>
<dbReference type="Pfam" id="PF00651">
    <property type="entry name" value="BTB"/>
    <property type="match status" value="1"/>
</dbReference>
<sequence length="100" mass="11676">MPRDDSDVILLSNDGKFYSAHQRILSKYSVIFEKMFKESNEIPFTINMEKFDIETIKSAMQFCYGKMDAVAVENANKVLQFADAYSITELKQFIVEKFQR</sequence>
<keyword evidence="2" id="KW-1185">Reference proteome</keyword>
<dbReference type="WBParaSite" id="PDA_v2.g4546.t1">
    <property type="protein sequence ID" value="PDA_v2.g4546.t1"/>
    <property type="gene ID" value="PDA_v2.g4546"/>
</dbReference>
<dbReference type="PROSITE" id="PS50097">
    <property type="entry name" value="BTB"/>
    <property type="match status" value="1"/>
</dbReference>
<dbReference type="CDD" id="cd18186">
    <property type="entry name" value="BTB_POZ_ZBTB_KLHL-like"/>
    <property type="match status" value="1"/>
</dbReference>
<evidence type="ECO:0000313" key="3">
    <source>
        <dbReference type="WBParaSite" id="PDA_v2.g4546.t1"/>
    </source>
</evidence>
<reference evidence="3" key="1">
    <citation type="submission" date="2022-11" db="UniProtKB">
        <authorList>
            <consortium name="WormBaseParasite"/>
        </authorList>
    </citation>
    <scope>IDENTIFICATION</scope>
</reference>
<dbReference type="SMART" id="SM00225">
    <property type="entry name" value="BTB"/>
    <property type="match status" value="1"/>
</dbReference>
<dbReference type="SUPFAM" id="SSF54695">
    <property type="entry name" value="POZ domain"/>
    <property type="match status" value="1"/>
</dbReference>
<protein>
    <submittedName>
        <fullName evidence="3">BTB domain-containing protein</fullName>
    </submittedName>
</protein>
<proteinExistence type="predicted"/>
<organism evidence="2 3">
    <name type="scientific">Panagrolaimus davidi</name>
    <dbReference type="NCBI Taxonomy" id="227884"/>
    <lineage>
        <taxon>Eukaryota</taxon>
        <taxon>Metazoa</taxon>
        <taxon>Ecdysozoa</taxon>
        <taxon>Nematoda</taxon>
        <taxon>Chromadorea</taxon>
        <taxon>Rhabditida</taxon>
        <taxon>Tylenchina</taxon>
        <taxon>Panagrolaimomorpha</taxon>
        <taxon>Panagrolaimoidea</taxon>
        <taxon>Panagrolaimidae</taxon>
        <taxon>Panagrolaimus</taxon>
    </lineage>
</organism>
<evidence type="ECO:0000259" key="1">
    <source>
        <dbReference type="PROSITE" id="PS50097"/>
    </source>
</evidence>
<dbReference type="InterPro" id="IPR011333">
    <property type="entry name" value="SKP1/BTB/POZ_sf"/>
</dbReference>
<accession>A0A914QZN7</accession>
<dbReference type="InterPro" id="IPR000210">
    <property type="entry name" value="BTB/POZ_dom"/>
</dbReference>
<dbReference type="AlphaFoldDB" id="A0A914QZN7"/>
<name>A0A914QZN7_9BILA</name>
<dbReference type="Gene3D" id="3.30.710.10">
    <property type="entry name" value="Potassium Channel Kv1.1, Chain A"/>
    <property type="match status" value="1"/>
</dbReference>